<dbReference type="PROSITE" id="PS51212">
    <property type="entry name" value="WSC"/>
    <property type="match status" value="2"/>
</dbReference>
<sequence length="916" mass="97864">MRLFHVAIVLLSWLVGIANGQQYAGDIITNSLPAVPGSEITYFRINDASGKNKNLTLINYYSQGKGNQRLVESNVQRAVVVIHGLDRDPGTYVSNMLSALGQVTSDSNVNFDTVAIMAPYFPNGDDKSTGYPWTDGLSAGKGSTSNALVWKSSQWSAGGNNQYPYTSKTTSSYTVLDQIVQYFDNATLFPSMKQIVIAGHSLGGQTVQRYAAIGVQLNTRSAVSYWIGNPDSYAWQSTSRPLPTSGCPDYDAYRDGYSNFTDYPMTYGTNLVASGRAAIQANYQAKAINYARGTQDLGDDSSSCAPFTTGKDRNERFFNFIKAFPPSCTEPTSRNCDTVDFVNAGHDAGAMMAAPAGQARLFLDNFYGDGNRSYDFGYPRQQAGDDPYPNPNLNTTAASMNNHTYAGNMTYWGCWSDQNPPSLKTMTYQSNANTIELCTKTCADSGNTIAGLEFGTQCFCGTTLGYLALQVIESSCQSPCPGDSNSTCGGYNRLSIFSNGLPQVNAVPGTPETIGDYYYVSCYTEATIGRALPAKGTSSNSMTLEFCASFCSGYQYFGTEYSSECYCDNDFAPGSIRTSDNDCSYLCANATSEFCGGPNRLTVYQDPDWVAPSSASSELVSATSQSTSLSCPAANNTIIASGGKNFTIECGIDHQAGDLTSMVVSNFQQCIDACANNSQCLDISWTSVCYLKSSVGTAIANGDVWGARLITPSSPSVSSVVSTTSSAASTITSLAFTNSSSMISGTATTSTTSSVSVSSEASWVSGTAATSSASALASSTPIVCPASNSTIAVSNGLTFMVECGIDHAGGDMKAQAVSSFQQCIDACATTIGCVDLSLSGAMCYLKSSPNIFYGNNCYQLGLCLDHFIITGIFRYNQQPSILNKNYRLILVLIALKRGFEHHYRFNDIFSFDAIDF</sequence>
<dbReference type="InterPro" id="IPR002889">
    <property type="entry name" value="WSC_carb-bd"/>
</dbReference>
<dbReference type="Gene3D" id="3.40.50.1820">
    <property type="entry name" value="alpha/beta hydrolase"/>
    <property type="match status" value="1"/>
</dbReference>
<evidence type="ECO:0000259" key="2">
    <source>
        <dbReference type="PROSITE" id="PS51212"/>
    </source>
</evidence>
<comment type="caution">
    <text evidence="3">The sequence shown here is derived from an EMBL/GenBank/DDBJ whole genome shotgun (WGS) entry which is preliminary data.</text>
</comment>
<dbReference type="AlphaFoldDB" id="A0AAI8YUS0"/>
<evidence type="ECO:0000313" key="4">
    <source>
        <dbReference type="Proteomes" id="UP001296104"/>
    </source>
</evidence>
<gene>
    <name evidence="3" type="ORF">LECACI_7A002373</name>
</gene>
<dbReference type="InterPro" id="IPR029058">
    <property type="entry name" value="AB_hydrolase_fold"/>
</dbReference>
<dbReference type="SUPFAM" id="SSF53474">
    <property type="entry name" value="alpha/beta-Hydrolases"/>
    <property type="match status" value="1"/>
</dbReference>
<feature type="chain" id="PRO_5042619105" description="WSC domain-containing protein" evidence="1">
    <location>
        <begin position="21"/>
        <end position="916"/>
    </location>
</feature>
<feature type="domain" description="WSC" evidence="2">
    <location>
        <begin position="516"/>
        <end position="607"/>
    </location>
</feature>
<keyword evidence="1" id="KW-0732">Signal</keyword>
<proteinExistence type="predicted"/>
<dbReference type="EMBL" id="CAVMBE010000010">
    <property type="protein sequence ID" value="CAK3895299.1"/>
    <property type="molecule type" value="Genomic_DNA"/>
</dbReference>
<dbReference type="Proteomes" id="UP001296104">
    <property type="component" value="Unassembled WGS sequence"/>
</dbReference>
<dbReference type="Pfam" id="PF01822">
    <property type="entry name" value="WSC"/>
    <property type="match status" value="2"/>
</dbReference>
<dbReference type="PANTHER" id="PTHR35560:SF3">
    <property type="entry name" value="PEPTIDASE S9 PROLYL OLIGOPEPTIDASE CATALYTIC DOMAIN-CONTAINING PROTEIN"/>
    <property type="match status" value="1"/>
</dbReference>
<evidence type="ECO:0000313" key="3">
    <source>
        <dbReference type="EMBL" id="CAK3895299.1"/>
    </source>
</evidence>
<feature type="domain" description="WSC" evidence="2">
    <location>
        <begin position="408"/>
        <end position="500"/>
    </location>
</feature>
<accession>A0AAI8YUS0</accession>
<name>A0AAI8YUS0_9PEZI</name>
<protein>
    <recommendedName>
        <fullName evidence="2">WSC domain-containing protein</fullName>
    </recommendedName>
</protein>
<feature type="signal peptide" evidence="1">
    <location>
        <begin position="1"/>
        <end position="20"/>
    </location>
</feature>
<keyword evidence="4" id="KW-1185">Reference proteome</keyword>
<dbReference type="PANTHER" id="PTHR35560">
    <property type="entry name" value="BLL0132 PROTEIN"/>
    <property type="match status" value="1"/>
</dbReference>
<evidence type="ECO:0000256" key="1">
    <source>
        <dbReference type="SAM" id="SignalP"/>
    </source>
</evidence>
<dbReference type="SMART" id="SM00321">
    <property type="entry name" value="WSC"/>
    <property type="match status" value="2"/>
</dbReference>
<dbReference type="Gene3D" id="3.50.4.10">
    <property type="entry name" value="Hepatocyte Growth Factor"/>
    <property type="match status" value="1"/>
</dbReference>
<reference evidence="3" key="1">
    <citation type="submission" date="2023-11" db="EMBL/GenBank/DDBJ databases">
        <authorList>
            <person name="Alioto T."/>
            <person name="Alioto T."/>
            <person name="Gomez Garrido J."/>
        </authorList>
    </citation>
    <scope>NUCLEOTIDE SEQUENCE</scope>
</reference>
<organism evidence="3 4">
    <name type="scientific">Lecanosticta acicola</name>
    <dbReference type="NCBI Taxonomy" id="111012"/>
    <lineage>
        <taxon>Eukaryota</taxon>
        <taxon>Fungi</taxon>
        <taxon>Dikarya</taxon>
        <taxon>Ascomycota</taxon>
        <taxon>Pezizomycotina</taxon>
        <taxon>Dothideomycetes</taxon>
        <taxon>Dothideomycetidae</taxon>
        <taxon>Mycosphaerellales</taxon>
        <taxon>Mycosphaerellaceae</taxon>
        <taxon>Lecanosticta</taxon>
    </lineage>
</organism>